<evidence type="ECO:0000313" key="3">
    <source>
        <dbReference type="EMBL" id="KAL3819638.1"/>
    </source>
</evidence>
<keyword evidence="4" id="KW-1185">Reference proteome</keyword>
<reference evidence="3 4" key="1">
    <citation type="submission" date="2024-12" db="EMBL/GenBank/DDBJ databases">
        <title>The unique morphological basis and parallel evolutionary history of personate flowers in Penstemon.</title>
        <authorList>
            <person name="Depatie T.H."/>
            <person name="Wessinger C.A."/>
        </authorList>
    </citation>
    <scope>NUCLEOTIDE SEQUENCE [LARGE SCALE GENOMIC DNA]</scope>
    <source>
        <strain evidence="3">WTNN_2</strain>
        <tissue evidence="3">Leaf</tissue>
    </source>
</reference>
<feature type="region of interest" description="Disordered" evidence="1">
    <location>
        <begin position="684"/>
        <end position="703"/>
    </location>
</feature>
<organism evidence="3 4">
    <name type="scientific">Penstemon smallii</name>
    <dbReference type="NCBI Taxonomy" id="265156"/>
    <lineage>
        <taxon>Eukaryota</taxon>
        <taxon>Viridiplantae</taxon>
        <taxon>Streptophyta</taxon>
        <taxon>Embryophyta</taxon>
        <taxon>Tracheophyta</taxon>
        <taxon>Spermatophyta</taxon>
        <taxon>Magnoliopsida</taxon>
        <taxon>eudicotyledons</taxon>
        <taxon>Gunneridae</taxon>
        <taxon>Pentapetalae</taxon>
        <taxon>asterids</taxon>
        <taxon>lamiids</taxon>
        <taxon>Lamiales</taxon>
        <taxon>Plantaginaceae</taxon>
        <taxon>Cheloneae</taxon>
        <taxon>Penstemon</taxon>
    </lineage>
</organism>
<name>A0ABD3S571_9LAMI</name>
<feature type="region of interest" description="Disordered" evidence="1">
    <location>
        <begin position="188"/>
        <end position="353"/>
    </location>
</feature>
<keyword evidence="2" id="KW-0812">Transmembrane</keyword>
<dbReference type="Proteomes" id="UP001634393">
    <property type="component" value="Unassembled WGS sequence"/>
</dbReference>
<feature type="region of interest" description="Disordered" evidence="1">
    <location>
        <begin position="761"/>
        <end position="781"/>
    </location>
</feature>
<gene>
    <name evidence="3" type="ORF">ACJIZ3_005543</name>
</gene>
<proteinExistence type="predicted"/>
<feature type="compositionally biased region" description="Basic and acidic residues" evidence="1">
    <location>
        <begin position="559"/>
        <end position="585"/>
    </location>
</feature>
<feature type="compositionally biased region" description="Basic and acidic residues" evidence="1">
    <location>
        <begin position="309"/>
        <end position="321"/>
    </location>
</feature>
<comment type="caution">
    <text evidence="3">The sequence shown here is derived from an EMBL/GenBank/DDBJ whole genome shotgun (WGS) entry which is preliminary data.</text>
</comment>
<feature type="compositionally biased region" description="Acidic residues" evidence="1">
    <location>
        <begin position="593"/>
        <end position="608"/>
    </location>
</feature>
<keyword evidence="2" id="KW-0472">Membrane</keyword>
<feature type="compositionally biased region" description="Acidic residues" evidence="1">
    <location>
        <begin position="198"/>
        <end position="212"/>
    </location>
</feature>
<evidence type="ECO:0000313" key="4">
    <source>
        <dbReference type="Proteomes" id="UP001634393"/>
    </source>
</evidence>
<dbReference type="PANTHER" id="PTHR33870:SF4">
    <property type="entry name" value="CARDIOMYOPATHY-ASSOCIATED PROTEIN"/>
    <property type="match status" value="1"/>
</dbReference>
<feature type="compositionally biased region" description="Basic and acidic residues" evidence="1">
    <location>
        <begin position="529"/>
        <end position="551"/>
    </location>
</feature>
<feature type="region of interest" description="Disordered" evidence="1">
    <location>
        <begin position="495"/>
        <end position="659"/>
    </location>
</feature>
<feature type="compositionally biased region" description="Polar residues" evidence="1">
    <location>
        <begin position="610"/>
        <end position="623"/>
    </location>
</feature>
<keyword evidence="2" id="KW-1133">Transmembrane helix</keyword>
<feature type="region of interest" description="Disordered" evidence="1">
    <location>
        <begin position="945"/>
        <end position="964"/>
    </location>
</feature>
<feature type="compositionally biased region" description="Basic and acidic residues" evidence="1">
    <location>
        <begin position="1105"/>
        <end position="1142"/>
    </location>
</feature>
<dbReference type="AlphaFoldDB" id="A0ABD3S571"/>
<feature type="compositionally biased region" description="Polar residues" evidence="1">
    <location>
        <begin position="499"/>
        <end position="521"/>
    </location>
</feature>
<feature type="compositionally biased region" description="Acidic residues" evidence="1">
    <location>
        <begin position="236"/>
        <end position="251"/>
    </location>
</feature>
<feature type="compositionally biased region" description="Low complexity" evidence="1">
    <location>
        <begin position="252"/>
        <end position="264"/>
    </location>
</feature>
<feature type="compositionally biased region" description="Low complexity" evidence="1">
    <location>
        <begin position="1153"/>
        <end position="1176"/>
    </location>
</feature>
<feature type="region of interest" description="Disordered" evidence="1">
    <location>
        <begin position="1062"/>
        <end position="1176"/>
    </location>
</feature>
<sequence length="1176" mass="131702">MGIDLLNFGVKIRKVAIFTIRVFNRSVYNHPFLVGMLCFLIFMYRTFPLFFSILVSASPVLICTAVLLGTLLSFGQPNIPEIEIEDKTSHEVVSLKTRVSENATIVEQNESFYVDRFSEKRGDGLQHSNEQPSLSDVHEDDIAPLIEERTRKIELENGEMLDDMKYKKKGEWNDEMRSDGEVMENLSQYASIPRVDDENLDSDDEKSEADSFDSERVNVDSLDSPPRSPWKRVEDREEQEQQEEDEDDLDSGSDGAESSSPDASMADILPMLDELHPLLDEDAPQPAHLSANGSDVESERSLKSSISSHESDNEIENHEDLEVAEDDNEDKTKSAITWTEEDQKNLMDLGSSEIERNQRLENLILRRRARKNMSMVPERNLIDLESFDLPFNIAPISTSRQNPFDMPHDTSGLPPIPGSAPSILLQRRNPFDIPYDSSEEKPDLVGGELHEDFTTLPSRETVFRRHESFNVRPSVFAPNRQDVKYRPFFVPERIDSDESTSYSPFQRQSSELSDSKVSSIGSVEDPEDREIVDVDNRPELKEISNMKRVTKESLSVDPELIKEEVIKEDVQQEPKLISERDHVSDVGHGSQSSEEEEEEGEEEEEESLENQVQAIGNHSNSEAVEQRYSRDSSSSSLSEESERVFIENEEGSIILEERREVNAEEPIISTEASVETNNLIVPSAVIDDDPHGEPVYDSSPLDAESDLVLPPIFVKRESEGSSQEMDKDMLSESSMLHPVNEHMSVPSESTVETSVEENIVDQEAEDNIHVSVNSSEGENLDQLAEDKLTVKYSIEKEETIDSSESYAQSRISDSDVYVVESSEKLMSSTPVEENAVPFFFDKPMDEPTFKHVNEVQASNAEDESLQEVQTIQESNMSEVHDLDHDILSNVNSPLSPDFNSNSIQSSSFEAASYHADVETIVEEVDEIKEIDEGLLSELDCVGDFSIPQQESGSNELEKHEYSVGEGSSLELNTILEHGIISEDSRGEIDIHEEDKESNNSDISHRGPVEIDTTLEMPELEARTVEDIDLAFKQIGDKIEKPPALETSHDGLAIEETVDTFSSAINSTHETPILEVRSIEETQETSSQSHNSKPNFLEGTSVPLKHVLDGNTEKQSVEVEGDKAESSVEKIDHKVEESKDLHATKSAKGKGKVSRSSSSSSSSNSSSESSSSDSDKE</sequence>
<evidence type="ECO:0000256" key="1">
    <source>
        <dbReference type="SAM" id="MobiDB-lite"/>
    </source>
</evidence>
<dbReference type="PANTHER" id="PTHR33870">
    <property type="entry name" value="CARDIOMYOPATHY-ASSOCIATED PROTEIN"/>
    <property type="match status" value="1"/>
</dbReference>
<dbReference type="EMBL" id="JBJXBP010000007">
    <property type="protein sequence ID" value="KAL3819638.1"/>
    <property type="molecule type" value="Genomic_DNA"/>
</dbReference>
<feature type="transmembrane region" description="Helical" evidence="2">
    <location>
        <begin position="51"/>
        <end position="74"/>
    </location>
</feature>
<protein>
    <submittedName>
        <fullName evidence="3">Uncharacterized protein</fullName>
    </submittedName>
</protein>
<evidence type="ECO:0000256" key="2">
    <source>
        <dbReference type="SAM" id="Phobius"/>
    </source>
</evidence>
<accession>A0ABD3S571</accession>
<feature type="transmembrane region" description="Helical" evidence="2">
    <location>
        <begin position="27"/>
        <end position="44"/>
    </location>
</feature>